<dbReference type="PROSITE" id="PS50893">
    <property type="entry name" value="ABC_TRANSPORTER_2"/>
    <property type="match status" value="1"/>
</dbReference>
<proteinExistence type="inferred from homology"/>
<dbReference type="CDD" id="cd03230">
    <property type="entry name" value="ABC_DR_subfamily_A"/>
    <property type="match status" value="1"/>
</dbReference>
<protein>
    <recommendedName>
        <fullName evidence="5">ABC transporter domain-containing protein</fullName>
    </recommendedName>
</protein>
<keyword evidence="4" id="KW-0067">ATP-binding</keyword>
<dbReference type="EMBL" id="UINC01124067">
    <property type="protein sequence ID" value="SVD00958.1"/>
    <property type="molecule type" value="Genomic_DNA"/>
</dbReference>
<dbReference type="Gene3D" id="3.40.50.300">
    <property type="entry name" value="P-loop containing nucleotide triphosphate hydrolases"/>
    <property type="match status" value="1"/>
</dbReference>
<dbReference type="Pfam" id="PF00005">
    <property type="entry name" value="ABC_tran"/>
    <property type="match status" value="1"/>
</dbReference>
<comment type="similarity">
    <text evidence="1">Belongs to the ABC transporter superfamily.</text>
</comment>
<dbReference type="SUPFAM" id="SSF52540">
    <property type="entry name" value="P-loop containing nucleoside triphosphate hydrolases"/>
    <property type="match status" value="1"/>
</dbReference>
<dbReference type="InterPro" id="IPR003439">
    <property type="entry name" value="ABC_transporter-like_ATP-bd"/>
</dbReference>
<feature type="domain" description="ABC transporter" evidence="5">
    <location>
        <begin position="8"/>
        <end position="233"/>
    </location>
</feature>
<name>A0A382RVJ8_9ZZZZ</name>
<organism evidence="6">
    <name type="scientific">marine metagenome</name>
    <dbReference type="NCBI Taxonomy" id="408172"/>
    <lineage>
        <taxon>unclassified sequences</taxon>
        <taxon>metagenomes</taxon>
        <taxon>ecological metagenomes</taxon>
    </lineage>
</organism>
<dbReference type="GO" id="GO:0016887">
    <property type="term" value="F:ATP hydrolysis activity"/>
    <property type="evidence" value="ECO:0007669"/>
    <property type="project" value="InterPro"/>
</dbReference>
<dbReference type="PANTHER" id="PTHR43335:SF11">
    <property type="entry name" value="ABC TRANSPORTER RELATED"/>
    <property type="match status" value="1"/>
</dbReference>
<evidence type="ECO:0000259" key="5">
    <source>
        <dbReference type="PROSITE" id="PS50893"/>
    </source>
</evidence>
<evidence type="ECO:0000256" key="3">
    <source>
        <dbReference type="ARBA" id="ARBA00022741"/>
    </source>
</evidence>
<dbReference type="PANTHER" id="PTHR43335">
    <property type="entry name" value="ABC TRANSPORTER, ATP-BINDING PROTEIN"/>
    <property type="match status" value="1"/>
</dbReference>
<evidence type="ECO:0000313" key="6">
    <source>
        <dbReference type="EMBL" id="SVD00958.1"/>
    </source>
</evidence>
<dbReference type="InterPro" id="IPR003593">
    <property type="entry name" value="AAA+_ATPase"/>
</dbReference>
<accession>A0A382RVJ8</accession>
<evidence type="ECO:0000256" key="1">
    <source>
        <dbReference type="ARBA" id="ARBA00005417"/>
    </source>
</evidence>
<keyword evidence="2" id="KW-0813">Transport</keyword>
<keyword evidence="3" id="KW-0547">Nucleotide-binding</keyword>
<feature type="non-terminal residue" evidence="6">
    <location>
        <position position="1"/>
    </location>
</feature>
<dbReference type="AlphaFoldDB" id="A0A382RVJ8"/>
<dbReference type="SMART" id="SM00382">
    <property type="entry name" value="AAA"/>
    <property type="match status" value="1"/>
</dbReference>
<gene>
    <name evidence="6" type="ORF">METZ01_LOCUS353812</name>
</gene>
<evidence type="ECO:0000256" key="2">
    <source>
        <dbReference type="ARBA" id="ARBA00022448"/>
    </source>
</evidence>
<sequence>SGGSGMILEAKNLSRWYQQVIAINDVSLSIEPGITGVLGPNGAGKTTFLRILMGLMPPSSGTIRVFGENPWRSPTVTCRIGYCPEHDGLYEWMRGRDFIEMMAGIRGVRDPKRISFALEKVQLEDVADRRIFTYSRGMRQRLKLAQAIVHDPELLILDEPLVGSDPLVRRELVSLIRNFSEEGKSVLVSSHVLHEIEAITPRIVLLHQGRLLAEGHIREIRKLIDRHPHLIRIGTSQPRELASFLVREPEVEDVHLEGERLFVKTSKPDLFYTKLPGIVLESGCSVDEVCSPDDNLEAVFRYLTEK</sequence>
<reference evidence="6" key="1">
    <citation type="submission" date="2018-05" db="EMBL/GenBank/DDBJ databases">
        <authorList>
            <person name="Lanie J.A."/>
            <person name="Ng W.-L."/>
            <person name="Kazmierczak K.M."/>
            <person name="Andrzejewski T.M."/>
            <person name="Davidsen T.M."/>
            <person name="Wayne K.J."/>
            <person name="Tettelin H."/>
            <person name="Glass J.I."/>
            <person name="Rusch D."/>
            <person name="Podicherti R."/>
            <person name="Tsui H.-C.T."/>
            <person name="Winkler M.E."/>
        </authorList>
    </citation>
    <scope>NUCLEOTIDE SEQUENCE</scope>
</reference>
<dbReference type="GO" id="GO:0005524">
    <property type="term" value="F:ATP binding"/>
    <property type="evidence" value="ECO:0007669"/>
    <property type="project" value="UniProtKB-KW"/>
</dbReference>
<evidence type="ECO:0000256" key="4">
    <source>
        <dbReference type="ARBA" id="ARBA00022840"/>
    </source>
</evidence>
<dbReference type="InterPro" id="IPR027417">
    <property type="entry name" value="P-loop_NTPase"/>
</dbReference>